<evidence type="ECO:0000256" key="1">
    <source>
        <dbReference type="ARBA" id="ARBA00022679"/>
    </source>
</evidence>
<dbReference type="SUPFAM" id="SSF101473">
    <property type="entry name" value="DhaL-like"/>
    <property type="match status" value="1"/>
</dbReference>
<dbReference type="EC" id="2.7.1.-" evidence="4"/>
<organism evidence="4 5">
    <name type="scientific">Streptosporangium lutulentum</name>
    <dbReference type="NCBI Taxonomy" id="1461250"/>
    <lineage>
        <taxon>Bacteria</taxon>
        <taxon>Bacillati</taxon>
        <taxon>Actinomycetota</taxon>
        <taxon>Actinomycetes</taxon>
        <taxon>Streptosporangiales</taxon>
        <taxon>Streptosporangiaceae</taxon>
        <taxon>Streptosporangium</taxon>
    </lineage>
</organism>
<proteinExistence type="predicted"/>
<dbReference type="NCBIfam" id="TIGR02365">
    <property type="entry name" value="dha_L_ycgS"/>
    <property type="match status" value="1"/>
</dbReference>
<dbReference type="InterPro" id="IPR050861">
    <property type="entry name" value="Dihydroxyacetone_Kinase"/>
</dbReference>
<dbReference type="PANTHER" id="PTHR28629:SF4">
    <property type="entry name" value="TRIOKINASE_FMN CYCLASE"/>
    <property type="match status" value="1"/>
</dbReference>
<dbReference type="Proteomes" id="UP001225356">
    <property type="component" value="Unassembled WGS sequence"/>
</dbReference>
<protein>
    <submittedName>
        <fullName evidence="4">Dihydroxyacetone kinase-like protein</fullName>
        <ecNumber evidence="4">2.7.1.-</ecNumber>
    </submittedName>
</protein>
<dbReference type="GO" id="GO:0016740">
    <property type="term" value="F:transferase activity"/>
    <property type="evidence" value="ECO:0007669"/>
    <property type="project" value="UniProtKB-KW"/>
</dbReference>
<dbReference type="Pfam" id="PF02734">
    <property type="entry name" value="Dak2"/>
    <property type="match status" value="1"/>
</dbReference>
<dbReference type="RefSeq" id="WP_307560228.1">
    <property type="nucleotide sequence ID" value="NZ_JAUSQU010000001.1"/>
</dbReference>
<reference evidence="4 5" key="1">
    <citation type="submission" date="2023-07" db="EMBL/GenBank/DDBJ databases">
        <title>Sequencing the genomes of 1000 actinobacteria strains.</title>
        <authorList>
            <person name="Klenk H.-P."/>
        </authorList>
    </citation>
    <scope>NUCLEOTIDE SEQUENCE [LARGE SCALE GENOMIC DNA]</scope>
    <source>
        <strain evidence="4 5">DSM 46740</strain>
    </source>
</reference>
<feature type="domain" description="DhaL" evidence="3">
    <location>
        <begin position="4"/>
        <end position="204"/>
    </location>
</feature>
<evidence type="ECO:0000256" key="2">
    <source>
        <dbReference type="ARBA" id="ARBA00022777"/>
    </source>
</evidence>
<evidence type="ECO:0000259" key="3">
    <source>
        <dbReference type="PROSITE" id="PS51480"/>
    </source>
</evidence>
<dbReference type="Gene3D" id="1.25.40.340">
    <property type="match status" value="1"/>
</dbReference>
<dbReference type="PANTHER" id="PTHR28629">
    <property type="entry name" value="TRIOKINASE/FMN CYCLASE"/>
    <property type="match status" value="1"/>
</dbReference>
<evidence type="ECO:0000313" key="5">
    <source>
        <dbReference type="Proteomes" id="UP001225356"/>
    </source>
</evidence>
<evidence type="ECO:0000313" key="4">
    <source>
        <dbReference type="EMBL" id="MDP9844965.1"/>
    </source>
</evidence>
<dbReference type="EMBL" id="JAUSQU010000001">
    <property type="protein sequence ID" value="MDP9844965.1"/>
    <property type="molecule type" value="Genomic_DNA"/>
</dbReference>
<keyword evidence="5" id="KW-1185">Reference proteome</keyword>
<name>A0ABT9QDW8_9ACTN</name>
<keyword evidence="2" id="KW-0418">Kinase</keyword>
<gene>
    <name evidence="4" type="ORF">J2853_004176</name>
</gene>
<accession>A0ABT9QDW8</accession>
<keyword evidence="1 4" id="KW-0808">Transferase</keyword>
<sequence>MNAAFFASWIEEIIRTVHVERDRLTRLDAAVGDADHGANLDRGFAAVAPVLAAKQPDTTGALLKQVGDTLIRNVGGASGPLYGMAFREMGKVLGDTPDVSVAELCTALRAGLAGIQKLGAAVEGDKTLVDALIPAIRALEQAVRDGVKQQEAIAAAAAAALAGAEATIPMLARKGRASYLGPRSVGHEDPGAASTALIFAALNTVATR</sequence>
<dbReference type="InterPro" id="IPR036117">
    <property type="entry name" value="DhaL_dom_sf"/>
</dbReference>
<dbReference type="SMART" id="SM01120">
    <property type="entry name" value="Dak2"/>
    <property type="match status" value="1"/>
</dbReference>
<comment type="caution">
    <text evidence="4">The sequence shown here is derived from an EMBL/GenBank/DDBJ whole genome shotgun (WGS) entry which is preliminary data.</text>
</comment>
<dbReference type="PROSITE" id="PS51480">
    <property type="entry name" value="DHAL"/>
    <property type="match status" value="1"/>
</dbReference>
<dbReference type="InterPro" id="IPR004007">
    <property type="entry name" value="DhaL_dom"/>
</dbReference>
<dbReference type="InterPro" id="IPR012737">
    <property type="entry name" value="DhaK_L_YcgS"/>
</dbReference>